<dbReference type="PANTHER" id="PTHR46401:SF8">
    <property type="entry name" value="BLL6006 PROTEIN"/>
    <property type="match status" value="1"/>
</dbReference>
<name>A0A7W9F2W7_9SPHN</name>
<protein>
    <submittedName>
        <fullName evidence="2">Glycosyltransferase involved in cell wall biosynthesis</fullName>
    </submittedName>
</protein>
<dbReference type="Pfam" id="PF00534">
    <property type="entry name" value="Glycos_transf_1"/>
    <property type="match status" value="1"/>
</dbReference>
<feature type="domain" description="Glycosyl transferase family 1" evidence="1">
    <location>
        <begin position="202"/>
        <end position="351"/>
    </location>
</feature>
<comment type="caution">
    <text evidence="2">The sequence shown here is derived from an EMBL/GenBank/DDBJ whole genome shotgun (WGS) entry which is preliminary data.</text>
</comment>
<dbReference type="InterPro" id="IPR001296">
    <property type="entry name" value="Glyco_trans_1"/>
</dbReference>
<dbReference type="PANTHER" id="PTHR46401">
    <property type="entry name" value="GLYCOSYLTRANSFERASE WBBK-RELATED"/>
    <property type="match status" value="1"/>
</dbReference>
<organism evidence="2 3">
    <name type="scientific">Sphingomonas prati</name>
    <dbReference type="NCBI Taxonomy" id="1843237"/>
    <lineage>
        <taxon>Bacteria</taxon>
        <taxon>Pseudomonadati</taxon>
        <taxon>Pseudomonadota</taxon>
        <taxon>Alphaproteobacteria</taxon>
        <taxon>Sphingomonadales</taxon>
        <taxon>Sphingomonadaceae</taxon>
        <taxon>Sphingomonas</taxon>
    </lineage>
</organism>
<accession>A0A7W9F2W7</accession>
<gene>
    <name evidence="2" type="ORF">FHS99_001722</name>
</gene>
<sequence length="389" mass="42532">MIRVGFVLANSASWTGGLIYLRNLITTVMALPDRQIEPVLITTPETPDADLLGFEAITVLRTPLVGQGRGPRVLRKASAVLLGRNLPLERFLRRNRISVLSHSGILGAKATVPSIAWLPDFQHVRMPEFFQPAEVEARDRGYARIAAEADLILLSSEDAKRDLTKFAPEVLGKSRILHFTAGMVRADDARGAPFLAETYGLDRPFFYLPNQFWKHKNHGLVIDALALLAKDGDAPLVVSTGKAEDRRNPTYFTELMAHAAALGVGDNFRVLGLVPYDHLSVLSREAVALINPSHFEGWSTTVEEAKSMGKAIILSDIPVHREQAPERGVYVPTDDPAAMATAMRSVLAGWSRAADEVAMAAATAALPARRRAFGETYQRIVLEAVARDA</sequence>
<keyword evidence="3" id="KW-1185">Reference proteome</keyword>
<dbReference type="Gene3D" id="3.40.50.2000">
    <property type="entry name" value="Glycogen Phosphorylase B"/>
    <property type="match status" value="1"/>
</dbReference>
<keyword evidence="2" id="KW-0808">Transferase</keyword>
<dbReference type="CDD" id="cd03809">
    <property type="entry name" value="GT4_MtfB-like"/>
    <property type="match status" value="1"/>
</dbReference>
<evidence type="ECO:0000313" key="2">
    <source>
        <dbReference type="EMBL" id="MBB5729244.1"/>
    </source>
</evidence>
<dbReference type="OrthoDB" id="9790710at2"/>
<dbReference type="SUPFAM" id="SSF53756">
    <property type="entry name" value="UDP-Glycosyltransferase/glycogen phosphorylase"/>
    <property type="match status" value="1"/>
</dbReference>
<dbReference type="EMBL" id="JACIJR010000003">
    <property type="protein sequence ID" value="MBB5729244.1"/>
    <property type="molecule type" value="Genomic_DNA"/>
</dbReference>
<dbReference type="RefSeq" id="WP_157174827.1">
    <property type="nucleotide sequence ID" value="NZ_BMJP01000002.1"/>
</dbReference>
<dbReference type="GO" id="GO:0016757">
    <property type="term" value="F:glycosyltransferase activity"/>
    <property type="evidence" value="ECO:0007669"/>
    <property type="project" value="InterPro"/>
</dbReference>
<dbReference type="AlphaFoldDB" id="A0A7W9F2W7"/>
<reference evidence="2 3" key="1">
    <citation type="submission" date="2020-08" db="EMBL/GenBank/DDBJ databases">
        <title>Genomic Encyclopedia of Type Strains, Phase IV (KMG-IV): sequencing the most valuable type-strain genomes for metagenomic binning, comparative biology and taxonomic classification.</title>
        <authorList>
            <person name="Goeker M."/>
        </authorList>
    </citation>
    <scope>NUCLEOTIDE SEQUENCE [LARGE SCALE GENOMIC DNA]</scope>
    <source>
        <strain evidence="2 3">DSM 103336</strain>
    </source>
</reference>
<proteinExistence type="predicted"/>
<evidence type="ECO:0000313" key="3">
    <source>
        <dbReference type="Proteomes" id="UP000546701"/>
    </source>
</evidence>
<dbReference type="Proteomes" id="UP000546701">
    <property type="component" value="Unassembled WGS sequence"/>
</dbReference>
<evidence type="ECO:0000259" key="1">
    <source>
        <dbReference type="Pfam" id="PF00534"/>
    </source>
</evidence>